<gene>
    <name evidence="1" type="ORF">F9B85_08410</name>
</gene>
<dbReference type="OrthoDB" id="2084051at2"/>
<evidence type="ECO:0008006" key="3">
    <source>
        <dbReference type="Google" id="ProtNLM"/>
    </source>
</evidence>
<evidence type="ECO:0000313" key="2">
    <source>
        <dbReference type="Proteomes" id="UP000468766"/>
    </source>
</evidence>
<organism evidence="1 2">
    <name type="scientific">Heliorestis acidaminivorans</name>
    <dbReference type="NCBI Taxonomy" id="553427"/>
    <lineage>
        <taxon>Bacteria</taxon>
        <taxon>Bacillati</taxon>
        <taxon>Bacillota</taxon>
        <taxon>Clostridia</taxon>
        <taxon>Eubacteriales</taxon>
        <taxon>Heliobacteriaceae</taxon>
        <taxon>Heliorestis</taxon>
    </lineage>
</organism>
<proteinExistence type="predicted"/>
<keyword evidence="2" id="KW-1185">Reference proteome</keyword>
<reference evidence="1 2" key="1">
    <citation type="submission" date="2019-10" db="EMBL/GenBank/DDBJ databases">
        <title>Whole-genome sequence of the extremophile Heliorestis acidaminivorans DSM 24790.</title>
        <authorList>
            <person name="Kyndt J.A."/>
            <person name="Meyer T.E."/>
        </authorList>
    </citation>
    <scope>NUCLEOTIDE SEQUENCE [LARGE SCALE GENOMIC DNA]</scope>
    <source>
        <strain evidence="1 2">DSM 24790</strain>
    </source>
</reference>
<dbReference type="AlphaFoldDB" id="A0A6I0ESA7"/>
<dbReference type="Proteomes" id="UP000468766">
    <property type="component" value="Unassembled WGS sequence"/>
</dbReference>
<name>A0A6I0ESA7_9FIRM</name>
<accession>A0A6I0ESA7</accession>
<protein>
    <recommendedName>
        <fullName evidence="3">Amphi-Trp domain-containing protein</fullName>
    </recommendedName>
</protein>
<comment type="caution">
    <text evidence="1">The sequence shown here is derived from an EMBL/GenBank/DDBJ whole genome shotgun (WGS) entry which is preliminary data.</text>
</comment>
<dbReference type="RefSeq" id="WP_151619942.1">
    <property type="nucleotide sequence ID" value="NZ_WBXO01000005.1"/>
</dbReference>
<sequence length="84" mass="9887">MSRAIVANREDAIKSLRSIIKQLENGAFRVGDAKVEIPEEFLLSVKFRRGEHQGLEIRLAWDIIEEEEIIEEDKHDRIWHNVLH</sequence>
<dbReference type="EMBL" id="WBXO01000005">
    <property type="protein sequence ID" value="KAB2952665.1"/>
    <property type="molecule type" value="Genomic_DNA"/>
</dbReference>
<evidence type="ECO:0000313" key="1">
    <source>
        <dbReference type="EMBL" id="KAB2952665.1"/>
    </source>
</evidence>